<dbReference type="PROSITE" id="PS00101">
    <property type="entry name" value="HEXAPEP_TRANSFERASES"/>
    <property type="match status" value="1"/>
</dbReference>
<accession>A0A9P8KXM8</accession>
<dbReference type="GO" id="GO:0008374">
    <property type="term" value="F:O-acyltransferase activity"/>
    <property type="evidence" value="ECO:0007669"/>
    <property type="project" value="TreeGrafter"/>
</dbReference>
<dbReference type="InterPro" id="IPR001451">
    <property type="entry name" value="Hexapep"/>
</dbReference>
<keyword evidence="7" id="KW-1185">Reference proteome</keyword>
<feature type="domain" description="Maltose/galactoside acetyltransferase" evidence="5">
    <location>
        <begin position="9"/>
        <end position="63"/>
    </location>
</feature>
<evidence type="ECO:0000313" key="6">
    <source>
        <dbReference type="EMBL" id="KAH0536883.1"/>
    </source>
</evidence>
<gene>
    <name evidence="6" type="ORF">FGG08_006286</name>
</gene>
<feature type="region of interest" description="Disordered" evidence="4">
    <location>
        <begin position="203"/>
        <end position="231"/>
    </location>
</feature>
<dbReference type="Proteomes" id="UP000698800">
    <property type="component" value="Unassembled WGS sequence"/>
</dbReference>
<protein>
    <recommendedName>
        <fullName evidence="5">Maltose/galactoside acetyltransferase domain-containing protein</fullName>
    </recommendedName>
</protein>
<comment type="similarity">
    <text evidence="1">Belongs to the transferase hexapeptide repeat family.</text>
</comment>
<reference evidence="6" key="1">
    <citation type="submission" date="2021-03" db="EMBL/GenBank/DDBJ databases">
        <title>Comparative genomics and phylogenomic investigation of the class Geoglossomycetes provide insights into ecological specialization and systematics.</title>
        <authorList>
            <person name="Melie T."/>
            <person name="Pirro S."/>
            <person name="Miller A.N."/>
            <person name="Quandt A."/>
        </authorList>
    </citation>
    <scope>NUCLEOTIDE SEQUENCE</scope>
    <source>
        <strain evidence="6">GBOQ0MN5Z8</strain>
    </source>
</reference>
<evidence type="ECO:0000256" key="1">
    <source>
        <dbReference type="ARBA" id="ARBA00007274"/>
    </source>
</evidence>
<organism evidence="6 7">
    <name type="scientific">Glutinoglossum americanum</name>
    <dbReference type="NCBI Taxonomy" id="1670608"/>
    <lineage>
        <taxon>Eukaryota</taxon>
        <taxon>Fungi</taxon>
        <taxon>Dikarya</taxon>
        <taxon>Ascomycota</taxon>
        <taxon>Pezizomycotina</taxon>
        <taxon>Geoglossomycetes</taxon>
        <taxon>Geoglossales</taxon>
        <taxon>Geoglossaceae</taxon>
        <taxon>Glutinoglossum</taxon>
    </lineage>
</organism>
<dbReference type="PANTHER" id="PTHR23416:SF54">
    <property type="entry name" value="ACETYLTRANSFERASE, CYSE_LACA_LPXA_NODL FAMILY (AFU_ORTHOLOGUE AFUA_2G08430)-RELATED"/>
    <property type="match status" value="1"/>
</dbReference>
<dbReference type="Gene3D" id="2.160.10.10">
    <property type="entry name" value="Hexapeptide repeat proteins"/>
    <property type="match status" value="1"/>
</dbReference>
<dbReference type="Pfam" id="PF00132">
    <property type="entry name" value="Hexapep"/>
    <property type="match status" value="1"/>
</dbReference>
<name>A0A9P8KXM8_9PEZI</name>
<dbReference type="SMART" id="SM01266">
    <property type="entry name" value="Mac"/>
    <property type="match status" value="1"/>
</dbReference>
<dbReference type="PANTHER" id="PTHR23416">
    <property type="entry name" value="SIALIC ACID SYNTHASE-RELATED"/>
    <property type="match status" value="1"/>
</dbReference>
<keyword evidence="3" id="KW-0012">Acyltransferase</keyword>
<comment type="caution">
    <text evidence="6">The sequence shown here is derived from an EMBL/GenBank/DDBJ whole genome shotgun (WGS) entry which is preliminary data.</text>
</comment>
<sequence>MSSSVEEEREKMCRGEWFYAWHPGLAKERQRAHLACRRYNKAGETNRRKDVEMWREIVNNPTPLPGPSSEIDDDVLLGNEPYIEPPFYTDYGYNIHMGEQVYMNFNCTILDSCAVHIGSRTLIGPNVSLYTAMHSVDPVMRDGLKGPEMGKEIRIGEDCWIGGNVVVLPGVTIGDGSTIGAGSVVTKSVPPYTVAAGNPARIIRSLPQPSDKGDGVTAEPKVPREDTEASK</sequence>
<dbReference type="AlphaFoldDB" id="A0A9P8KXM8"/>
<keyword evidence="2" id="KW-0808">Transferase</keyword>
<dbReference type="Pfam" id="PF12464">
    <property type="entry name" value="Mac"/>
    <property type="match status" value="1"/>
</dbReference>
<evidence type="ECO:0000256" key="2">
    <source>
        <dbReference type="ARBA" id="ARBA00022679"/>
    </source>
</evidence>
<evidence type="ECO:0000313" key="7">
    <source>
        <dbReference type="Proteomes" id="UP000698800"/>
    </source>
</evidence>
<dbReference type="InterPro" id="IPR011004">
    <property type="entry name" value="Trimer_LpxA-like_sf"/>
</dbReference>
<evidence type="ECO:0000256" key="4">
    <source>
        <dbReference type="SAM" id="MobiDB-lite"/>
    </source>
</evidence>
<dbReference type="InterPro" id="IPR018357">
    <property type="entry name" value="Hexapep_transf_CS"/>
</dbReference>
<dbReference type="CDD" id="cd03357">
    <property type="entry name" value="LbH_MAT_GAT"/>
    <property type="match status" value="1"/>
</dbReference>
<evidence type="ECO:0000256" key="3">
    <source>
        <dbReference type="ARBA" id="ARBA00023315"/>
    </source>
</evidence>
<dbReference type="GO" id="GO:0016407">
    <property type="term" value="F:acetyltransferase activity"/>
    <property type="evidence" value="ECO:0007669"/>
    <property type="project" value="InterPro"/>
</dbReference>
<dbReference type="FunFam" id="2.160.10.10:FF:000025">
    <property type="entry name" value="Hexapeptide-repeat containing-acetyltransferase"/>
    <property type="match status" value="1"/>
</dbReference>
<dbReference type="InterPro" id="IPR051159">
    <property type="entry name" value="Hexapeptide_acetyltransf"/>
</dbReference>
<dbReference type="SUPFAM" id="SSF51161">
    <property type="entry name" value="Trimeric LpxA-like enzymes"/>
    <property type="match status" value="1"/>
</dbReference>
<dbReference type="EMBL" id="JAGHQL010000175">
    <property type="protein sequence ID" value="KAH0536883.1"/>
    <property type="molecule type" value="Genomic_DNA"/>
</dbReference>
<dbReference type="OrthoDB" id="25818at2759"/>
<evidence type="ECO:0000259" key="5">
    <source>
        <dbReference type="SMART" id="SM01266"/>
    </source>
</evidence>
<dbReference type="InterPro" id="IPR024688">
    <property type="entry name" value="Mac_dom"/>
</dbReference>
<proteinExistence type="inferred from homology"/>
<feature type="compositionally biased region" description="Basic and acidic residues" evidence="4">
    <location>
        <begin position="221"/>
        <end position="231"/>
    </location>
</feature>